<gene>
    <name evidence="1" type="ORF">TPSD3_09855</name>
</gene>
<evidence type="ECO:0000313" key="1">
    <source>
        <dbReference type="EMBL" id="OUD14581.1"/>
    </source>
</evidence>
<reference evidence="1 2" key="1">
    <citation type="submission" date="2016-12" db="EMBL/GenBank/DDBJ databases">
        <title>Thioflexothrix psekupsii D3 genome sequencing and assembly.</title>
        <authorList>
            <person name="Fomenkov A."/>
            <person name="Vincze T."/>
            <person name="Grabovich M."/>
            <person name="Anton B.P."/>
            <person name="Dubinina G."/>
            <person name="Orlova M."/>
            <person name="Belousova E."/>
            <person name="Roberts R.J."/>
        </authorList>
    </citation>
    <scope>NUCLEOTIDE SEQUENCE [LARGE SCALE GENOMIC DNA]</scope>
    <source>
        <strain evidence="1">D3</strain>
    </source>
</reference>
<comment type="caution">
    <text evidence="1">The sequence shown here is derived from an EMBL/GenBank/DDBJ whole genome shotgun (WGS) entry which is preliminary data.</text>
</comment>
<accession>A0A251X9D7</accession>
<organism evidence="1 2">
    <name type="scientific">Thioflexithrix psekupsensis</name>
    <dbReference type="NCBI Taxonomy" id="1570016"/>
    <lineage>
        <taxon>Bacteria</taxon>
        <taxon>Pseudomonadati</taxon>
        <taxon>Pseudomonadota</taxon>
        <taxon>Gammaproteobacteria</taxon>
        <taxon>Thiotrichales</taxon>
        <taxon>Thioflexithrix</taxon>
    </lineage>
</organism>
<keyword evidence="2" id="KW-1185">Reference proteome</keyword>
<evidence type="ECO:0000313" key="2">
    <source>
        <dbReference type="Proteomes" id="UP000194798"/>
    </source>
</evidence>
<dbReference type="AlphaFoldDB" id="A0A251X9D7"/>
<dbReference type="Proteomes" id="UP000194798">
    <property type="component" value="Unassembled WGS sequence"/>
</dbReference>
<dbReference type="EMBL" id="MSLT01000012">
    <property type="protein sequence ID" value="OUD14581.1"/>
    <property type="molecule type" value="Genomic_DNA"/>
</dbReference>
<proteinExistence type="predicted"/>
<dbReference type="OrthoDB" id="495982at2"/>
<name>A0A251X9D7_9GAMM</name>
<dbReference type="RefSeq" id="WP_086488357.1">
    <property type="nucleotide sequence ID" value="NZ_MSLT01000012.1"/>
</dbReference>
<protein>
    <submittedName>
        <fullName evidence="1">Uncharacterized protein</fullName>
    </submittedName>
</protein>
<sequence length="151" mass="17628">MNNSVPHITLWALESDYDAKTIKVFAEKILAIENKLAEIQPLGKPQRAVIKQGAEGLKKAVKNYLMQSQCVIFIIDRDGPMSQAERRKQDNSLINQVKEVLQVEDFANRVYLYQKDRVRRILILSESKFADTRIFKIYSYKSFILNRFFIL</sequence>